<evidence type="ECO:0000256" key="5">
    <source>
        <dbReference type="ARBA" id="ARBA00022840"/>
    </source>
</evidence>
<reference evidence="8" key="1">
    <citation type="submission" date="2021-01" db="EMBL/GenBank/DDBJ databases">
        <authorList>
            <person name="Corre E."/>
            <person name="Pelletier E."/>
            <person name="Niang G."/>
            <person name="Scheremetjew M."/>
            <person name="Finn R."/>
            <person name="Kale V."/>
            <person name="Holt S."/>
            <person name="Cochrane G."/>
            <person name="Meng A."/>
            <person name="Brown T."/>
            <person name="Cohen L."/>
        </authorList>
    </citation>
    <scope>NUCLEOTIDE SEQUENCE</scope>
    <source>
        <strain evidence="8">308</strain>
    </source>
</reference>
<dbReference type="GO" id="GO:0005829">
    <property type="term" value="C:cytosol"/>
    <property type="evidence" value="ECO:0007669"/>
    <property type="project" value="TreeGrafter"/>
</dbReference>
<evidence type="ECO:0000313" key="8">
    <source>
        <dbReference type="EMBL" id="CAD8890603.1"/>
    </source>
</evidence>
<dbReference type="Gene3D" id="3.40.50.10440">
    <property type="entry name" value="Dihydroxyacetone kinase, domain 1"/>
    <property type="match status" value="1"/>
</dbReference>
<dbReference type="PANTHER" id="PTHR28629">
    <property type="entry name" value="TRIOKINASE/FMN CYCLASE"/>
    <property type="match status" value="1"/>
</dbReference>
<keyword evidence="5" id="KW-0067">ATP-binding</keyword>
<keyword evidence="3" id="KW-0547">Nucleotide-binding</keyword>
<dbReference type="PROSITE" id="PS51480">
    <property type="entry name" value="DHAL"/>
    <property type="match status" value="1"/>
</dbReference>
<dbReference type="GO" id="GO:0019563">
    <property type="term" value="P:glycerol catabolic process"/>
    <property type="evidence" value="ECO:0007669"/>
    <property type="project" value="TreeGrafter"/>
</dbReference>
<organism evidence="8">
    <name type="scientific">Corethron hystrix</name>
    <dbReference type="NCBI Taxonomy" id="216773"/>
    <lineage>
        <taxon>Eukaryota</taxon>
        <taxon>Sar</taxon>
        <taxon>Stramenopiles</taxon>
        <taxon>Ochrophyta</taxon>
        <taxon>Bacillariophyta</taxon>
        <taxon>Coscinodiscophyceae</taxon>
        <taxon>Corethrophycidae</taxon>
        <taxon>Corethrales</taxon>
        <taxon>Corethraceae</taxon>
        <taxon>Corethron</taxon>
    </lineage>
</organism>
<proteinExistence type="inferred from homology"/>
<evidence type="ECO:0000256" key="2">
    <source>
        <dbReference type="ARBA" id="ARBA00022679"/>
    </source>
</evidence>
<evidence type="ECO:0000259" key="6">
    <source>
        <dbReference type="PROSITE" id="PS51480"/>
    </source>
</evidence>
<dbReference type="SMART" id="SM01120">
    <property type="entry name" value="Dak2"/>
    <property type="match status" value="1"/>
</dbReference>
<name>A0A7S1FU79_9STRA</name>
<accession>A0A7S1FU79</accession>
<evidence type="ECO:0000256" key="1">
    <source>
        <dbReference type="ARBA" id="ARBA00008757"/>
    </source>
</evidence>
<keyword evidence="2" id="KW-0808">Transferase</keyword>
<dbReference type="Pfam" id="PF02733">
    <property type="entry name" value="Dak1"/>
    <property type="match status" value="1"/>
</dbReference>
<dbReference type="GO" id="GO:0004371">
    <property type="term" value="F:glycerone kinase activity"/>
    <property type="evidence" value="ECO:0007669"/>
    <property type="project" value="InterPro"/>
</dbReference>
<dbReference type="FunFam" id="3.30.1180.20:FF:000001">
    <property type="entry name" value="Dihydroxyacetone kinase 1"/>
    <property type="match status" value="1"/>
</dbReference>
<dbReference type="Gene3D" id="1.25.40.340">
    <property type="match status" value="1"/>
</dbReference>
<feature type="domain" description="DhaK" evidence="7">
    <location>
        <begin position="10"/>
        <end position="348"/>
    </location>
</feature>
<evidence type="ECO:0000259" key="7">
    <source>
        <dbReference type="PROSITE" id="PS51481"/>
    </source>
</evidence>
<gene>
    <name evidence="8" type="ORF">CHYS00102_LOCUS17808</name>
</gene>
<evidence type="ECO:0000256" key="4">
    <source>
        <dbReference type="ARBA" id="ARBA00022777"/>
    </source>
</evidence>
<dbReference type="InterPro" id="IPR004006">
    <property type="entry name" value="DhaK_dom"/>
</dbReference>
<dbReference type="FunFam" id="1.25.40.340:FF:000002">
    <property type="entry name" value="Dihydroxyacetone kinase, L subunit"/>
    <property type="match status" value="1"/>
</dbReference>
<dbReference type="InterPro" id="IPR050861">
    <property type="entry name" value="Dihydroxyacetone_Kinase"/>
</dbReference>
<dbReference type="PANTHER" id="PTHR28629:SF4">
    <property type="entry name" value="TRIOKINASE_FMN CYCLASE"/>
    <property type="match status" value="1"/>
</dbReference>
<sequence>MPPAKKFWSSDPSSIAPFLRSLLLSRPGSLAKLEGCDVLLHSSYSSPKVHLLSGGGSGHEPAHAGFLGAGMLSGAICGGVFASPSVASVLAGVRAVGGPALLIVKNYTGDRLNFGMAAEMAGAEERDVAVVVVSDDVAISVEKQGLAGARGLAGTVFVRKCAGAAAAKGATLEEVRGFAERAAGAVRTLGVSLENVDVPGAAGAKEALGEDVMEIGMGIHGEPGRERATFPHAGGLDGIVAEVLKTIYEYGYQKEGETTRWRGGEEVSVLINNLGGCSVFEMGTIAEAVVRTLESGEGTPWGEPLRVSRIYVGSYMTSFDMHGFSISVMPTDDELGGLLDAPTDAPAWVPAEHYSSAEPRPSLRPLPAPAAAAAEDAVSGGPPVSPAALAALRSACDALLALEPQLTEWDTLVGDGDCGLTMSRGAREILSRLDAGSWRGEEGTAGLFTGLAEAVGSSMGGTSGVLLELFLRRAATAVREGDVRGAYVAGVDAVMFYGGAKVGYRTMVDALQPAAEVAKEGGSAQEMAAAAEKGAEATAHIQKALAGRSNYIREGGLDGIPDPGAKAVAAILTAIANTEGM</sequence>
<feature type="domain" description="DhaL" evidence="6">
    <location>
        <begin position="386"/>
        <end position="577"/>
    </location>
</feature>
<dbReference type="SUPFAM" id="SSF101473">
    <property type="entry name" value="DhaL-like"/>
    <property type="match status" value="1"/>
</dbReference>
<dbReference type="EMBL" id="HBFR01024857">
    <property type="protein sequence ID" value="CAD8890603.1"/>
    <property type="molecule type" value="Transcribed_RNA"/>
</dbReference>
<dbReference type="PROSITE" id="PS51481">
    <property type="entry name" value="DHAK"/>
    <property type="match status" value="1"/>
</dbReference>
<evidence type="ECO:0000256" key="3">
    <source>
        <dbReference type="ARBA" id="ARBA00022741"/>
    </source>
</evidence>
<dbReference type="Pfam" id="PF02734">
    <property type="entry name" value="Dak2"/>
    <property type="match status" value="1"/>
</dbReference>
<dbReference type="GO" id="GO:0005524">
    <property type="term" value="F:ATP binding"/>
    <property type="evidence" value="ECO:0007669"/>
    <property type="project" value="UniProtKB-KW"/>
</dbReference>
<comment type="similarity">
    <text evidence="1">Belongs to the dihydroxyacetone kinase (DAK) family.</text>
</comment>
<dbReference type="InterPro" id="IPR004007">
    <property type="entry name" value="DhaL_dom"/>
</dbReference>
<keyword evidence="4" id="KW-0418">Kinase</keyword>
<dbReference type="SUPFAM" id="SSF82549">
    <property type="entry name" value="DAK1/DegV-like"/>
    <property type="match status" value="1"/>
</dbReference>
<dbReference type="AlphaFoldDB" id="A0A7S1FU79"/>
<evidence type="ECO:0008006" key="9">
    <source>
        <dbReference type="Google" id="ProtNLM"/>
    </source>
</evidence>
<dbReference type="InterPro" id="IPR036117">
    <property type="entry name" value="DhaL_dom_sf"/>
</dbReference>
<dbReference type="FunFam" id="3.40.50.10440:FF:000001">
    <property type="entry name" value="Dihydroxyacetone kinase, DhaK subunit"/>
    <property type="match status" value="1"/>
</dbReference>
<protein>
    <recommendedName>
        <fullName evidence="9">Dihydroxyacetone kinase</fullName>
    </recommendedName>
</protein>
<dbReference type="Gene3D" id="3.30.1180.20">
    <property type="entry name" value="Dihydroxyacetone kinase, domain 2"/>
    <property type="match status" value="1"/>
</dbReference>